<sequence>MEEARKVEDLTFVPARIEQVKRITRVTWSHGKQGFLRLEARTEHVYANVDIARAGAGERLGN</sequence>
<evidence type="ECO:0000313" key="2">
    <source>
        <dbReference type="Proteomes" id="UP000578688"/>
    </source>
</evidence>
<keyword evidence="2" id="KW-1185">Reference proteome</keyword>
<organism evidence="1 2">
    <name type="scientific">Phytopseudomonas flavescens</name>
    <dbReference type="NCBI Taxonomy" id="29435"/>
    <lineage>
        <taxon>Bacteria</taxon>
        <taxon>Pseudomonadati</taxon>
        <taxon>Pseudomonadota</taxon>
        <taxon>Gammaproteobacteria</taxon>
        <taxon>Pseudomonadales</taxon>
        <taxon>Pseudomonadaceae</taxon>
        <taxon>Phytopseudomonas</taxon>
    </lineage>
</organism>
<dbReference type="Proteomes" id="UP000578688">
    <property type="component" value="Unassembled WGS sequence"/>
</dbReference>
<accession>A0A7Y9XP82</accession>
<dbReference type="AlphaFoldDB" id="A0A7Y9XP82"/>
<reference evidence="1 2" key="1">
    <citation type="submission" date="2020-07" db="EMBL/GenBank/DDBJ databases">
        <title>Genomic analyses of the natural microbiome of Caenorhabditis elegans.</title>
        <authorList>
            <person name="Samuel B."/>
        </authorList>
    </citation>
    <scope>NUCLEOTIDE SEQUENCE [LARGE SCALE GENOMIC DNA]</scope>
    <source>
        <strain evidence="1 2">BIGb0408</strain>
    </source>
</reference>
<dbReference type="EMBL" id="JACBYV010000001">
    <property type="protein sequence ID" value="NYH73637.1"/>
    <property type="molecule type" value="Genomic_DNA"/>
</dbReference>
<gene>
    <name evidence="1" type="ORF">FHR27_002247</name>
</gene>
<comment type="caution">
    <text evidence="1">The sequence shown here is derived from an EMBL/GenBank/DDBJ whole genome shotgun (WGS) entry which is preliminary data.</text>
</comment>
<evidence type="ECO:0000313" key="1">
    <source>
        <dbReference type="EMBL" id="NYH73637.1"/>
    </source>
</evidence>
<protein>
    <submittedName>
        <fullName evidence="1">Uncharacterized protein</fullName>
    </submittedName>
</protein>
<name>A0A7Y9XP82_9GAMM</name>
<dbReference type="RefSeq" id="WP_179538603.1">
    <property type="nucleotide sequence ID" value="NZ_JACBYV010000001.1"/>
</dbReference>
<proteinExistence type="predicted"/>